<organism evidence="2 3">
    <name type="scientific">Pleurodeles waltl</name>
    <name type="common">Iberian ribbed newt</name>
    <dbReference type="NCBI Taxonomy" id="8319"/>
    <lineage>
        <taxon>Eukaryota</taxon>
        <taxon>Metazoa</taxon>
        <taxon>Chordata</taxon>
        <taxon>Craniata</taxon>
        <taxon>Vertebrata</taxon>
        <taxon>Euteleostomi</taxon>
        <taxon>Amphibia</taxon>
        <taxon>Batrachia</taxon>
        <taxon>Caudata</taxon>
        <taxon>Salamandroidea</taxon>
        <taxon>Salamandridae</taxon>
        <taxon>Pleurodelinae</taxon>
        <taxon>Pleurodeles</taxon>
    </lineage>
</organism>
<proteinExistence type="predicted"/>
<name>A0AAV7R208_PLEWA</name>
<dbReference type="EMBL" id="JANPWB010000010">
    <property type="protein sequence ID" value="KAJ1144650.1"/>
    <property type="molecule type" value="Genomic_DNA"/>
</dbReference>
<dbReference type="Gene3D" id="3.30.250.20">
    <property type="entry name" value="L1 transposable element, C-terminal domain"/>
    <property type="match status" value="1"/>
</dbReference>
<evidence type="ECO:0000313" key="2">
    <source>
        <dbReference type="EMBL" id="KAJ1144650.1"/>
    </source>
</evidence>
<dbReference type="InterPro" id="IPR042566">
    <property type="entry name" value="L1_C"/>
</dbReference>
<keyword evidence="3" id="KW-1185">Reference proteome</keyword>
<comment type="caution">
    <text evidence="2">The sequence shown here is derived from an EMBL/GenBank/DDBJ whole genome shotgun (WGS) entry which is preliminary data.</text>
</comment>
<evidence type="ECO:0000256" key="1">
    <source>
        <dbReference type="SAM" id="MobiDB-lite"/>
    </source>
</evidence>
<dbReference type="Proteomes" id="UP001066276">
    <property type="component" value="Chromosome 6"/>
</dbReference>
<reference evidence="2" key="1">
    <citation type="journal article" date="2022" name="bioRxiv">
        <title>Sequencing and chromosome-scale assembly of the giantPleurodeles waltlgenome.</title>
        <authorList>
            <person name="Brown T."/>
            <person name="Elewa A."/>
            <person name="Iarovenko S."/>
            <person name="Subramanian E."/>
            <person name="Araus A.J."/>
            <person name="Petzold A."/>
            <person name="Susuki M."/>
            <person name="Suzuki K.-i.T."/>
            <person name="Hayashi T."/>
            <person name="Toyoda A."/>
            <person name="Oliveira C."/>
            <person name="Osipova E."/>
            <person name="Leigh N.D."/>
            <person name="Simon A."/>
            <person name="Yun M.H."/>
        </authorList>
    </citation>
    <scope>NUCLEOTIDE SEQUENCE</scope>
    <source>
        <strain evidence="2">20211129_DDA</strain>
        <tissue evidence="2">Liver</tissue>
    </source>
</reference>
<gene>
    <name evidence="2" type="ORF">NDU88_010947</name>
</gene>
<evidence type="ECO:0000313" key="3">
    <source>
        <dbReference type="Proteomes" id="UP001066276"/>
    </source>
</evidence>
<protein>
    <submittedName>
        <fullName evidence="2">Uncharacterized protein</fullName>
    </submittedName>
</protein>
<accession>A0AAV7R208</accession>
<sequence length="145" mass="16736">MPWSQLRRQNEQAQACPPHHERTVRRAGSPLQVQKRGPSVPYRQLACEKGPIQVDGGSATFFPDFTLAIQTLRATFLEVKLALREEGLRYSLLYPSTLKDILDGDTYFFQEPDEVWAWVEAYHKGHTDFKQTEHKQPETPRKVAK</sequence>
<dbReference type="AlphaFoldDB" id="A0AAV7R208"/>
<feature type="region of interest" description="Disordered" evidence="1">
    <location>
        <begin position="1"/>
        <end position="37"/>
    </location>
</feature>